<dbReference type="EnsemblMetazoa" id="XM_021059765.2">
    <property type="protein sequence ID" value="XP_020915424.1"/>
    <property type="gene ID" value="LOC110252907"/>
</dbReference>
<dbReference type="PANTHER" id="PTHR13196">
    <property type="entry name" value="DENN DOMAIN-CONTAINING"/>
    <property type="match status" value="1"/>
</dbReference>
<dbReference type="KEGG" id="epa:110252907"/>
<name>A0A913Y7K8_EXADI</name>
<evidence type="ECO:0000313" key="5">
    <source>
        <dbReference type="EnsemblMetazoa" id="XP_020915424.1"/>
    </source>
</evidence>
<reference evidence="5" key="1">
    <citation type="submission" date="2022-11" db="UniProtKB">
        <authorList>
            <consortium name="EnsemblMetazoa"/>
        </authorList>
    </citation>
    <scope>IDENTIFICATION</scope>
</reference>
<sequence length="555" mass="61591">MFVPIVPPHLLDYCCAPMPFLAGVHSSLMPSVRKMPLDEVVILNADTNEVECPFKDAALLPLGVISDLKSTLKKLDLPIHDRVSKAFLSAMVSLVGSYRDALRFKTGEKIVFDKDVFVESKSQDKRQFLQSVLHLQLFEQFISERLELLNSGQGFNDLFEEQIGLQAEDQKKLKHQYKMWMRGAKKIAKEGGHEIKQNLKEFGKEAKKNLNQMKGNIEEMLKGKDDEEIGGEIKKSNSLPYMKHYGIGARISPINRRRALSPQPQARKAHSFHQDGDRKVRPQRPPPPKKNVRDRTNAMSLLIDGDSTGKQLYSRHSTPNLSVEPPVATLVSLDEDHKADDASSDSNKHNTLLDLAEALSDEHIDQVISTKDKEVSKQPSPLPDRPPRRSSQPNRPAIPPRPSVKKKSSSSSVSSALNSPGSPSECLLTPLKPIPIDLQKDIIDSLGPDCQMFFPEWQSRISKINSEITSSASGSKNTEHSPTLIDGLTMTGQSAANSAMLHEDLSNSLQLVNKPKNSSTNQTQVSLIDTGSSTSEDCNFNSTSSPQPSHWVNFE</sequence>
<dbReference type="AlphaFoldDB" id="A0A913Y7K8"/>
<dbReference type="Proteomes" id="UP000887567">
    <property type="component" value="Unplaced"/>
</dbReference>
<dbReference type="Gene3D" id="6.10.140.1000">
    <property type="match status" value="1"/>
</dbReference>
<dbReference type="PANTHER" id="PTHR13196:SF14">
    <property type="entry name" value="UDENN DOMAIN-CONTAINING PROTEIN"/>
    <property type="match status" value="1"/>
</dbReference>
<dbReference type="OrthoDB" id="206724at2759"/>
<dbReference type="InterPro" id="IPR001194">
    <property type="entry name" value="cDENN_dom"/>
</dbReference>
<organism evidence="5 6">
    <name type="scientific">Exaiptasia diaphana</name>
    <name type="common">Tropical sea anemone</name>
    <name type="synonym">Aiptasia pulchella</name>
    <dbReference type="NCBI Taxonomy" id="2652724"/>
    <lineage>
        <taxon>Eukaryota</taxon>
        <taxon>Metazoa</taxon>
        <taxon>Cnidaria</taxon>
        <taxon>Anthozoa</taxon>
        <taxon>Hexacorallia</taxon>
        <taxon>Actiniaria</taxon>
        <taxon>Aiptasiidae</taxon>
        <taxon>Exaiptasia</taxon>
    </lineage>
</organism>
<dbReference type="GO" id="GO:1901981">
    <property type="term" value="F:phosphatidylinositol phosphate binding"/>
    <property type="evidence" value="ECO:0007669"/>
    <property type="project" value="TreeGrafter"/>
</dbReference>
<dbReference type="Pfam" id="PF03455">
    <property type="entry name" value="dDENN"/>
    <property type="match status" value="1"/>
</dbReference>
<keyword evidence="2" id="KW-0968">Cytoplasmic vesicle</keyword>
<comment type="subcellular location">
    <subcellularLocation>
        <location evidence="1">Cytoplasmic vesicle</location>
        <location evidence="1">Clathrin-coated vesicle</location>
    </subcellularLocation>
</comment>
<feature type="compositionally biased region" description="Low complexity" evidence="3">
    <location>
        <begin position="409"/>
        <end position="424"/>
    </location>
</feature>
<evidence type="ECO:0000256" key="3">
    <source>
        <dbReference type="SAM" id="MobiDB-lite"/>
    </source>
</evidence>
<evidence type="ECO:0000313" key="6">
    <source>
        <dbReference type="Proteomes" id="UP000887567"/>
    </source>
</evidence>
<dbReference type="GO" id="GO:0005829">
    <property type="term" value="C:cytosol"/>
    <property type="evidence" value="ECO:0007669"/>
    <property type="project" value="TreeGrafter"/>
</dbReference>
<evidence type="ECO:0000256" key="2">
    <source>
        <dbReference type="ARBA" id="ARBA00023329"/>
    </source>
</evidence>
<evidence type="ECO:0000259" key="4">
    <source>
        <dbReference type="PROSITE" id="PS50211"/>
    </source>
</evidence>
<dbReference type="GO" id="GO:0032456">
    <property type="term" value="P:endocytic recycling"/>
    <property type="evidence" value="ECO:0007669"/>
    <property type="project" value="TreeGrafter"/>
</dbReference>
<dbReference type="Pfam" id="PF02141">
    <property type="entry name" value="DENN"/>
    <property type="match status" value="1"/>
</dbReference>
<protein>
    <recommendedName>
        <fullName evidence="4">UDENN domain-containing protein</fullName>
    </recommendedName>
</protein>
<evidence type="ECO:0000256" key="1">
    <source>
        <dbReference type="ARBA" id="ARBA00004132"/>
    </source>
</evidence>
<feature type="region of interest" description="Disordered" evidence="3">
    <location>
        <begin position="369"/>
        <end position="426"/>
    </location>
</feature>
<keyword evidence="6" id="KW-1185">Reference proteome</keyword>
<feature type="region of interest" description="Disordered" evidence="3">
    <location>
        <begin position="253"/>
        <end position="296"/>
    </location>
</feature>
<dbReference type="RefSeq" id="XP_020915424.1">
    <property type="nucleotide sequence ID" value="XM_021059765.2"/>
</dbReference>
<feature type="domain" description="UDENN" evidence="4">
    <location>
        <begin position="1"/>
        <end position="152"/>
    </location>
</feature>
<dbReference type="InterPro" id="IPR037516">
    <property type="entry name" value="Tripartite_DENN"/>
</dbReference>
<dbReference type="InterPro" id="IPR005112">
    <property type="entry name" value="dDENN_dom"/>
</dbReference>
<proteinExistence type="predicted"/>
<dbReference type="InterPro" id="IPR043153">
    <property type="entry name" value="DENN_C"/>
</dbReference>
<accession>A0A913Y7K8</accession>
<dbReference type="GO" id="GO:0006897">
    <property type="term" value="P:endocytosis"/>
    <property type="evidence" value="ECO:0007669"/>
    <property type="project" value="TreeGrafter"/>
</dbReference>
<dbReference type="GO" id="GO:0030136">
    <property type="term" value="C:clathrin-coated vesicle"/>
    <property type="evidence" value="ECO:0007669"/>
    <property type="project" value="UniProtKB-SubCell"/>
</dbReference>
<dbReference type="SMART" id="SM00801">
    <property type="entry name" value="dDENN"/>
    <property type="match status" value="1"/>
</dbReference>
<dbReference type="GO" id="GO:0005085">
    <property type="term" value="F:guanyl-nucleotide exchange factor activity"/>
    <property type="evidence" value="ECO:0007669"/>
    <property type="project" value="InterPro"/>
</dbReference>
<dbReference type="GeneID" id="110252907"/>
<dbReference type="PROSITE" id="PS50211">
    <property type="entry name" value="DENN"/>
    <property type="match status" value="1"/>
</dbReference>
<dbReference type="InterPro" id="IPR040032">
    <property type="entry name" value="DENND1A/B/C"/>
</dbReference>
<dbReference type="Gene3D" id="3.40.50.11500">
    <property type="match status" value="1"/>
</dbReference>
<feature type="region of interest" description="Disordered" evidence="3">
    <location>
        <begin position="513"/>
        <end position="555"/>
    </location>
</feature>